<keyword evidence="4" id="KW-0378">Hydrolase</keyword>
<evidence type="ECO:0000256" key="5">
    <source>
        <dbReference type="ARBA" id="ARBA00022825"/>
    </source>
</evidence>
<proteinExistence type="predicted"/>
<keyword evidence="5" id="KW-0720">Serine protease</keyword>
<evidence type="ECO:0000313" key="9">
    <source>
        <dbReference type="Proteomes" id="UP000762676"/>
    </source>
</evidence>
<name>A0AAV4HZT0_9GAST</name>
<reference evidence="8 9" key="1">
    <citation type="journal article" date="2021" name="Elife">
        <title>Chloroplast acquisition without the gene transfer in kleptoplastic sea slugs, Plakobranchus ocellatus.</title>
        <authorList>
            <person name="Maeda T."/>
            <person name="Takahashi S."/>
            <person name="Yoshida T."/>
            <person name="Shimamura S."/>
            <person name="Takaki Y."/>
            <person name="Nagai Y."/>
            <person name="Toyoda A."/>
            <person name="Suzuki Y."/>
            <person name="Arimoto A."/>
            <person name="Ishii H."/>
            <person name="Satoh N."/>
            <person name="Nishiyama T."/>
            <person name="Hasebe M."/>
            <person name="Maruyama T."/>
            <person name="Minagawa J."/>
            <person name="Obokata J."/>
            <person name="Shigenobu S."/>
        </authorList>
    </citation>
    <scope>NUCLEOTIDE SEQUENCE [LARGE SCALE GENOMIC DNA]</scope>
</reference>
<dbReference type="PANTHER" id="PTHR24264:SF65">
    <property type="entry name" value="SRCR DOMAIN-CONTAINING PROTEIN"/>
    <property type="match status" value="1"/>
</dbReference>
<dbReference type="GO" id="GO:0005615">
    <property type="term" value="C:extracellular space"/>
    <property type="evidence" value="ECO:0007669"/>
    <property type="project" value="TreeGrafter"/>
</dbReference>
<dbReference type="EMBL" id="BMAT01009223">
    <property type="protein sequence ID" value="GFS01986.1"/>
    <property type="molecule type" value="Genomic_DNA"/>
</dbReference>
<organism evidence="8 9">
    <name type="scientific">Elysia marginata</name>
    <dbReference type="NCBI Taxonomy" id="1093978"/>
    <lineage>
        <taxon>Eukaryota</taxon>
        <taxon>Metazoa</taxon>
        <taxon>Spiralia</taxon>
        <taxon>Lophotrochozoa</taxon>
        <taxon>Mollusca</taxon>
        <taxon>Gastropoda</taxon>
        <taxon>Heterobranchia</taxon>
        <taxon>Euthyneura</taxon>
        <taxon>Panpulmonata</taxon>
        <taxon>Sacoglossa</taxon>
        <taxon>Placobranchoidea</taxon>
        <taxon>Plakobranchidae</taxon>
        <taxon>Elysia</taxon>
    </lineage>
</organism>
<dbReference type="InterPro" id="IPR001254">
    <property type="entry name" value="Trypsin_dom"/>
</dbReference>
<dbReference type="GO" id="GO:0004252">
    <property type="term" value="F:serine-type endopeptidase activity"/>
    <property type="evidence" value="ECO:0007669"/>
    <property type="project" value="InterPro"/>
</dbReference>
<feature type="chain" id="PRO_5043405472" evidence="6">
    <location>
        <begin position="20"/>
        <end position="291"/>
    </location>
</feature>
<evidence type="ECO:0000256" key="1">
    <source>
        <dbReference type="ARBA" id="ARBA00004613"/>
    </source>
</evidence>
<evidence type="ECO:0000256" key="3">
    <source>
        <dbReference type="ARBA" id="ARBA00022670"/>
    </source>
</evidence>
<dbReference type="SMART" id="SM00020">
    <property type="entry name" value="Tryp_SPc"/>
    <property type="match status" value="1"/>
</dbReference>
<keyword evidence="6" id="KW-0732">Signal</keyword>
<comment type="subcellular location">
    <subcellularLocation>
        <location evidence="1">Secreted</location>
    </subcellularLocation>
</comment>
<dbReference type="Proteomes" id="UP000762676">
    <property type="component" value="Unassembled WGS sequence"/>
</dbReference>
<dbReference type="PRINTS" id="PR00722">
    <property type="entry name" value="CHYMOTRYPSIN"/>
</dbReference>
<evidence type="ECO:0000256" key="2">
    <source>
        <dbReference type="ARBA" id="ARBA00022525"/>
    </source>
</evidence>
<dbReference type="Gene3D" id="2.40.10.10">
    <property type="entry name" value="Trypsin-like serine proteases"/>
    <property type="match status" value="1"/>
</dbReference>
<dbReference type="InterPro" id="IPR050127">
    <property type="entry name" value="Serine_Proteases_S1"/>
</dbReference>
<sequence length="291" mass="30400">MAAIKVLLTLALVATVAHSAARVKRVVGGAPYTPGAYPFHVSLWYMGDNNFYTAGTPDRQHTCGGSLLKANWVLTSAVCFDDNFLPGTGNLSNWKVALGMYNQLDAIDDAQMMTIQELFVLPEYNLTESHGDVALLKLSSSANLTDNMVGTIDINDDSSCPQDGQTCTVIGWGQTSESEPGNGSYVPRAVEVNVQSTADCAAVYTHPDVQALMGPIVIDDGNVCAGVAEGGKDACSGDAGSPLLCHCGANGDVKVSASVTTGFGCARAGYSGVYANVGHYSTWIKSTIANN</sequence>
<gene>
    <name evidence="8" type="ORF">ElyMa_004595700</name>
</gene>
<keyword evidence="2" id="KW-0964">Secreted</keyword>
<dbReference type="PANTHER" id="PTHR24264">
    <property type="entry name" value="TRYPSIN-RELATED"/>
    <property type="match status" value="1"/>
</dbReference>
<dbReference type="GO" id="GO:0006508">
    <property type="term" value="P:proteolysis"/>
    <property type="evidence" value="ECO:0007669"/>
    <property type="project" value="UniProtKB-KW"/>
</dbReference>
<dbReference type="InterPro" id="IPR043504">
    <property type="entry name" value="Peptidase_S1_PA_chymotrypsin"/>
</dbReference>
<dbReference type="InterPro" id="IPR009003">
    <property type="entry name" value="Peptidase_S1_PA"/>
</dbReference>
<dbReference type="SUPFAM" id="SSF50494">
    <property type="entry name" value="Trypsin-like serine proteases"/>
    <property type="match status" value="1"/>
</dbReference>
<feature type="domain" description="Peptidase S1" evidence="7">
    <location>
        <begin position="26"/>
        <end position="289"/>
    </location>
</feature>
<evidence type="ECO:0000256" key="6">
    <source>
        <dbReference type="SAM" id="SignalP"/>
    </source>
</evidence>
<dbReference type="Pfam" id="PF00089">
    <property type="entry name" value="Trypsin"/>
    <property type="match status" value="1"/>
</dbReference>
<accession>A0AAV4HZT0</accession>
<evidence type="ECO:0000259" key="7">
    <source>
        <dbReference type="PROSITE" id="PS50240"/>
    </source>
</evidence>
<comment type="caution">
    <text evidence="8">The sequence shown here is derived from an EMBL/GenBank/DDBJ whole genome shotgun (WGS) entry which is preliminary data.</text>
</comment>
<dbReference type="InterPro" id="IPR001314">
    <property type="entry name" value="Peptidase_S1A"/>
</dbReference>
<feature type="signal peptide" evidence="6">
    <location>
        <begin position="1"/>
        <end position="19"/>
    </location>
</feature>
<evidence type="ECO:0000313" key="8">
    <source>
        <dbReference type="EMBL" id="GFS01986.1"/>
    </source>
</evidence>
<dbReference type="AlphaFoldDB" id="A0AAV4HZT0"/>
<dbReference type="PROSITE" id="PS50240">
    <property type="entry name" value="TRYPSIN_DOM"/>
    <property type="match status" value="1"/>
</dbReference>
<dbReference type="CDD" id="cd00190">
    <property type="entry name" value="Tryp_SPc"/>
    <property type="match status" value="1"/>
</dbReference>
<evidence type="ECO:0000256" key="4">
    <source>
        <dbReference type="ARBA" id="ARBA00022801"/>
    </source>
</evidence>
<keyword evidence="3 8" id="KW-0645">Protease</keyword>
<protein>
    <submittedName>
        <fullName evidence="8">Serine protease</fullName>
    </submittedName>
</protein>
<keyword evidence="9" id="KW-1185">Reference proteome</keyword>